<gene>
    <name evidence="2" type="ORF">GIB67_020546</name>
</gene>
<reference evidence="2 3" key="1">
    <citation type="journal article" date="2020" name="IScience">
        <title>Genome Sequencing of the Endangered Kingdonia uniflora (Circaeasteraceae, Ranunculales) Reveals Potential Mechanisms of Evolutionary Specialization.</title>
        <authorList>
            <person name="Sun Y."/>
            <person name="Deng T."/>
            <person name="Zhang A."/>
            <person name="Moore M.J."/>
            <person name="Landis J.B."/>
            <person name="Lin N."/>
            <person name="Zhang H."/>
            <person name="Zhang X."/>
            <person name="Huang J."/>
            <person name="Zhang X."/>
            <person name="Sun H."/>
            <person name="Wang H."/>
        </authorList>
    </citation>
    <scope>NUCLEOTIDE SEQUENCE [LARGE SCALE GENOMIC DNA]</scope>
    <source>
        <strain evidence="2">TB1705</strain>
        <tissue evidence="2">Leaf</tissue>
    </source>
</reference>
<proteinExistence type="predicted"/>
<protein>
    <submittedName>
        <fullName evidence="2">Uncharacterized protein</fullName>
    </submittedName>
</protein>
<comment type="caution">
    <text evidence="2">The sequence shown here is derived from an EMBL/GenBank/DDBJ whole genome shotgun (WGS) entry which is preliminary data.</text>
</comment>
<evidence type="ECO:0000256" key="1">
    <source>
        <dbReference type="SAM" id="Phobius"/>
    </source>
</evidence>
<keyword evidence="1" id="KW-0472">Membrane</keyword>
<dbReference type="Proteomes" id="UP000541444">
    <property type="component" value="Unassembled WGS sequence"/>
</dbReference>
<keyword evidence="1" id="KW-1133">Transmembrane helix</keyword>
<evidence type="ECO:0000313" key="3">
    <source>
        <dbReference type="Proteomes" id="UP000541444"/>
    </source>
</evidence>
<organism evidence="2 3">
    <name type="scientific">Kingdonia uniflora</name>
    <dbReference type="NCBI Taxonomy" id="39325"/>
    <lineage>
        <taxon>Eukaryota</taxon>
        <taxon>Viridiplantae</taxon>
        <taxon>Streptophyta</taxon>
        <taxon>Embryophyta</taxon>
        <taxon>Tracheophyta</taxon>
        <taxon>Spermatophyta</taxon>
        <taxon>Magnoliopsida</taxon>
        <taxon>Ranunculales</taxon>
        <taxon>Circaeasteraceae</taxon>
        <taxon>Kingdonia</taxon>
    </lineage>
</organism>
<name>A0A7J7NLH6_9MAGN</name>
<feature type="transmembrane region" description="Helical" evidence="1">
    <location>
        <begin position="88"/>
        <end position="109"/>
    </location>
</feature>
<sequence>MCIAFDWIETCFDELEEDCQDVKDATNRSRRYVIVDNLEERALVSLAMLDSNTFREVSTYGQLLFSKGEFIGYKIFFYAWRNLSRVSLIIYGGASVALCSVPAIIAAIASDIFAETQTKGKCRGKVEKAQCLKGYPVMLIDYLNFITSHCSMFSFKGIPYWMTPEVLKSCMGN</sequence>
<accession>A0A7J7NLH6</accession>
<keyword evidence="1" id="KW-0812">Transmembrane</keyword>
<dbReference type="AlphaFoldDB" id="A0A7J7NLH6"/>
<dbReference type="EMBL" id="JACGCM010000711">
    <property type="protein sequence ID" value="KAF6167976.1"/>
    <property type="molecule type" value="Genomic_DNA"/>
</dbReference>
<keyword evidence="3" id="KW-1185">Reference proteome</keyword>
<evidence type="ECO:0000313" key="2">
    <source>
        <dbReference type="EMBL" id="KAF6167976.1"/>
    </source>
</evidence>